<feature type="transmembrane region" description="Helical" evidence="1">
    <location>
        <begin position="64"/>
        <end position="86"/>
    </location>
</feature>
<keyword evidence="1" id="KW-1133">Transmembrane helix</keyword>
<feature type="transmembrane region" description="Helical" evidence="1">
    <location>
        <begin position="268"/>
        <end position="286"/>
    </location>
</feature>
<evidence type="ECO:0000313" key="2">
    <source>
        <dbReference type="EMBL" id="MCE9241039.1"/>
    </source>
</evidence>
<dbReference type="Pfam" id="PF14296">
    <property type="entry name" value="O-ag_pol_Wzy"/>
    <property type="match status" value="1"/>
</dbReference>
<reference evidence="2" key="1">
    <citation type="submission" date="2021-07" db="EMBL/GenBank/DDBJ databases">
        <title>Comparative genomics of Bacteroides fragilis group isolates reveals species-dependent resistance mechanisms and validates clinical tools for resistance prediction.</title>
        <authorList>
            <person name="Wallace M.J."/>
            <person name="Jean S."/>
            <person name="Wallace M.A."/>
            <person name="Carey-Ann B.D."/>
            <person name="Dantas G."/>
        </authorList>
    </citation>
    <scope>NUCLEOTIDE SEQUENCE</scope>
    <source>
        <strain evidence="2">BJH_160</strain>
    </source>
</reference>
<sequence>MGINRGISSRVGYIPSLLWLIVSVIFSNLYLDNNEASHYIYTILCVISYVLCFKNWLKYGGRLISLYVFFVAYLMFCNLGQSILYICKVPLELLYLYFKIDVGEVANVLRFQYVCIAALNLGTTLYVSKPGNCVTQSELQSHYKNNQIRNTNRFNSIAIFILAISLLYLFYEGVQMLIMRQTMSYHDFFDSGRGESSNEFTRIVKFSALYFSMWAILKKKHVKLVYGCLIILVCIYMLTGARGLSITYIGILLLLVPISHGKLFQKRYVWAWIIGSVFAFSLLGVVGDNRNDLNVSIFSSDNSMGANIISTVAEMGGSARPAVYAMEAANNGVFNYQTIFSTIIRAIIPLSSHIPSIKVNNVVLSEWITDYANNRSSGLGFSCIGELYVNFGQLGWIFMLLYGYFIAYAENESYKRIIRGDLLYPLVLLTFLCTMVPWARSEFVRCINVVRYGVYLLIGKFLLGK</sequence>
<proteinExistence type="predicted"/>
<evidence type="ECO:0000256" key="1">
    <source>
        <dbReference type="SAM" id="Phobius"/>
    </source>
</evidence>
<protein>
    <submittedName>
        <fullName evidence="2">O-antigen polysaccharide polymerase Wzy family protein</fullName>
    </submittedName>
</protein>
<dbReference type="RefSeq" id="WP_195381218.1">
    <property type="nucleotide sequence ID" value="NZ_JADMRY010000029.1"/>
</dbReference>
<feature type="transmembrane region" description="Helical" evidence="1">
    <location>
        <begin position="387"/>
        <end position="409"/>
    </location>
</feature>
<feature type="transmembrane region" description="Helical" evidence="1">
    <location>
        <begin position="200"/>
        <end position="217"/>
    </location>
</feature>
<gene>
    <name evidence="2" type="ORF">K0H07_28360</name>
</gene>
<organism evidence="2 3">
    <name type="scientific">Bacteroides thetaiotaomicron</name>
    <dbReference type="NCBI Taxonomy" id="818"/>
    <lineage>
        <taxon>Bacteria</taxon>
        <taxon>Pseudomonadati</taxon>
        <taxon>Bacteroidota</taxon>
        <taxon>Bacteroidia</taxon>
        <taxon>Bacteroidales</taxon>
        <taxon>Bacteroidaceae</taxon>
        <taxon>Bacteroides</taxon>
    </lineage>
</organism>
<feature type="transmembrane region" description="Helical" evidence="1">
    <location>
        <begin position="229"/>
        <end position="256"/>
    </location>
</feature>
<evidence type="ECO:0000313" key="3">
    <source>
        <dbReference type="Proteomes" id="UP001200544"/>
    </source>
</evidence>
<name>A0AAW4ZHA1_BACT4</name>
<comment type="caution">
    <text evidence="2">The sequence shown here is derived from an EMBL/GenBank/DDBJ whole genome shotgun (WGS) entry which is preliminary data.</text>
</comment>
<feature type="transmembrane region" description="Helical" evidence="1">
    <location>
        <begin position="37"/>
        <end position="57"/>
    </location>
</feature>
<feature type="transmembrane region" description="Helical" evidence="1">
    <location>
        <begin position="157"/>
        <end position="179"/>
    </location>
</feature>
<dbReference type="EMBL" id="JAHYQA010000040">
    <property type="protein sequence ID" value="MCE9241039.1"/>
    <property type="molecule type" value="Genomic_DNA"/>
</dbReference>
<dbReference type="InterPro" id="IPR029468">
    <property type="entry name" value="O-ag_pol_Wzy"/>
</dbReference>
<feature type="transmembrane region" description="Helical" evidence="1">
    <location>
        <begin position="421"/>
        <end position="439"/>
    </location>
</feature>
<feature type="transmembrane region" description="Helical" evidence="1">
    <location>
        <begin position="12"/>
        <end position="31"/>
    </location>
</feature>
<keyword evidence="1" id="KW-0812">Transmembrane</keyword>
<accession>A0AAW4ZHA1</accession>
<dbReference type="Proteomes" id="UP001200544">
    <property type="component" value="Unassembled WGS sequence"/>
</dbReference>
<dbReference type="AlphaFoldDB" id="A0AAW4ZHA1"/>
<keyword evidence="1" id="KW-0472">Membrane</keyword>